<dbReference type="EMBL" id="NEVT01000001">
    <property type="protein sequence ID" value="OZI82787.1"/>
    <property type="molecule type" value="Genomic_DNA"/>
</dbReference>
<comment type="caution">
    <text evidence="3">The sequence shown here is derived from an EMBL/GenBank/DDBJ whole genome shotgun (WGS) entry which is preliminary data.</text>
</comment>
<keyword evidence="4" id="KW-1185">Reference proteome</keyword>
<feature type="transmembrane region" description="Helical" evidence="2">
    <location>
        <begin position="29"/>
        <end position="51"/>
    </location>
</feature>
<feature type="region of interest" description="Disordered" evidence="1">
    <location>
        <begin position="172"/>
        <end position="217"/>
    </location>
</feature>
<keyword evidence="2" id="KW-1133">Transmembrane helix</keyword>
<evidence type="ECO:0008006" key="5">
    <source>
        <dbReference type="Google" id="ProtNLM"/>
    </source>
</evidence>
<protein>
    <recommendedName>
        <fullName evidence="5">Poly-beta-1,6-N-acetyl-D-glucosamine biosynthesis protein PgaD</fullName>
    </recommendedName>
</protein>
<dbReference type="RefSeq" id="WP_028353789.1">
    <property type="nucleotide sequence ID" value="NZ_NEVT01000001.1"/>
</dbReference>
<keyword evidence="2" id="KW-0472">Membrane</keyword>
<organism evidence="3 4">
    <name type="scientific">Bordetella genomosp. 2</name>
    <dbReference type="NCBI Taxonomy" id="1983456"/>
    <lineage>
        <taxon>Bacteria</taxon>
        <taxon>Pseudomonadati</taxon>
        <taxon>Pseudomonadota</taxon>
        <taxon>Betaproteobacteria</taxon>
        <taxon>Burkholderiales</taxon>
        <taxon>Alcaligenaceae</taxon>
        <taxon>Bordetella</taxon>
    </lineage>
</organism>
<proteinExistence type="predicted"/>
<dbReference type="AlphaFoldDB" id="A0A261W9K0"/>
<evidence type="ECO:0000256" key="2">
    <source>
        <dbReference type="SAM" id="Phobius"/>
    </source>
</evidence>
<keyword evidence="2" id="KW-0812">Transmembrane</keyword>
<evidence type="ECO:0000313" key="3">
    <source>
        <dbReference type="EMBL" id="OZI82787.1"/>
    </source>
</evidence>
<reference evidence="4" key="1">
    <citation type="submission" date="2017-05" db="EMBL/GenBank/DDBJ databases">
        <title>Complete and WGS of Bordetella genogroups.</title>
        <authorList>
            <person name="Spilker T."/>
            <person name="Lipuma J."/>
        </authorList>
    </citation>
    <scope>NUCLEOTIDE SEQUENCE [LARGE SCALE GENOMIC DNA]</scope>
    <source>
        <strain evidence="4">AU8256</strain>
    </source>
</reference>
<sequence>MMNPASPERVRQDCRLIGQTLLKLALPRLLIRAVVLIVAAIIWLLVASWLLDFGRGLSFDSLQALGQQTSDFLARINPYVWWGVVVIWTLIVFFIVRAWVTSDVASTRARPVPPSELAQLRSQLSDDVTAVLRWVWGSRDEPFTLGDLRLALAELRHSRIGKMELVRQQGDILDGHPPAQRAPEAAPTRPAMPPAGAAQPDIRPDVRPAGTRIEPNL</sequence>
<evidence type="ECO:0000313" key="4">
    <source>
        <dbReference type="Proteomes" id="UP000215633"/>
    </source>
</evidence>
<name>A0A261W9K0_9BORD</name>
<dbReference type="Proteomes" id="UP000215633">
    <property type="component" value="Unassembled WGS sequence"/>
</dbReference>
<feature type="transmembrane region" description="Helical" evidence="2">
    <location>
        <begin position="79"/>
        <end position="100"/>
    </location>
</feature>
<evidence type="ECO:0000256" key="1">
    <source>
        <dbReference type="SAM" id="MobiDB-lite"/>
    </source>
</evidence>
<accession>A0A261W9K0</accession>
<gene>
    <name evidence="3" type="ORF">CAL24_00455</name>
</gene>